<gene>
    <name evidence="1" type="ORF">GCM10022394_04930</name>
</gene>
<evidence type="ECO:0000313" key="2">
    <source>
        <dbReference type="Proteomes" id="UP001500795"/>
    </source>
</evidence>
<keyword evidence="2" id="KW-1185">Reference proteome</keyword>
<sequence length="72" mass="7408">MLFEPVGYPDGDRISFAHAQGRGWNGAIYGGGHACLPGEIDRGFGDHKIKLGTAEHGGVTGKGTLAAGPGRF</sequence>
<name>A0ABP6V4I2_9GAMM</name>
<proteinExistence type="predicted"/>
<protein>
    <submittedName>
        <fullName evidence="1">Uncharacterized protein</fullName>
    </submittedName>
</protein>
<dbReference type="EMBL" id="BAABCX010000001">
    <property type="protein sequence ID" value="GAA3528767.1"/>
    <property type="molecule type" value="Genomic_DNA"/>
</dbReference>
<comment type="caution">
    <text evidence="1">The sequence shown here is derived from an EMBL/GenBank/DDBJ whole genome shotgun (WGS) entry which is preliminary data.</text>
</comment>
<accession>A0ABP6V4I2</accession>
<evidence type="ECO:0000313" key="1">
    <source>
        <dbReference type="EMBL" id="GAA3528767.1"/>
    </source>
</evidence>
<organism evidence="1 2">
    <name type="scientific">Zobellella aerophila</name>
    <dbReference type="NCBI Taxonomy" id="870480"/>
    <lineage>
        <taxon>Bacteria</taxon>
        <taxon>Pseudomonadati</taxon>
        <taxon>Pseudomonadota</taxon>
        <taxon>Gammaproteobacteria</taxon>
        <taxon>Aeromonadales</taxon>
        <taxon>Aeromonadaceae</taxon>
        <taxon>Zobellella</taxon>
    </lineage>
</organism>
<reference evidence="2" key="1">
    <citation type="journal article" date="2019" name="Int. J. Syst. Evol. Microbiol.">
        <title>The Global Catalogue of Microorganisms (GCM) 10K type strain sequencing project: providing services to taxonomists for standard genome sequencing and annotation.</title>
        <authorList>
            <consortium name="The Broad Institute Genomics Platform"/>
            <consortium name="The Broad Institute Genome Sequencing Center for Infectious Disease"/>
            <person name="Wu L."/>
            <person name="Ma J."/>
        </authorList>
    </citation>
    <scope>NUCLEOTIDE SEQUENCE [LARGE SCALE GENOMIC DNA]</scope>
    <source>
        <strain evidence="2">JCM 17110</strain>
    </source>
</reference>
<dbReference type="Proteomes" id="UP001500795">
    <property type="component" value="Unassembled WGS sequence"/>
</dbReference>